<dbReference type="InterPro" id="IPR004013">
    <property type="entry name" value="PHP_dom"/>
</dbReference>
<dbReference type="GO" id="GO:0006260">
    <property type="term" value="P:DNA replication"/>
    <property type="evidence" value="ECO:0007669"/>
    <property type="project" value="InterPro"/>
</dbReference>
<feature type="non-terminal residue" evidence="2">
    <location>
        <position position="132"/>
    </location>
</feature>
<proteinExistence type="predicted"/>
<dbReference type="PANTHER" id="PTHR32294">
    <property type="entry name" value="DNA POLYMERASE III SUBUNIT ALPHA"/>
    <property type="match status" value="1"/>
</dbReference>
<dbReference type="Gene3D" id="3.20.20.140">
    <property type="entry name" value="Metal-dependent hydrolases"/>
    <property type="match status" value="1"/>
</dbReference>
<feature type="non-terminal residue" evidence="2">
    <location>
        <position position="1"/>
    </location>
</feature>
<accession>W1Y583</accession>
<name>W1Y583_9ZZZZ</name>
<protein>
    <submittedName>
        <fullName evidence="2">DNA polymerase III, alpha subunit</fullName>
    </submittedName>
</protein>
<dbReference type="InterPro" id="IPR016195">
    <property type="entry name" value="Pol/histidinol_Pase-like"/>
</dbReference>
<dbReference type="Pfam" id="PF02811">
    <property type="entry name" value="PHP"/>
    <property type="match status" value="1"/>
</dbReference>
<gene>
    <name evidence="2" type="ORF">Q604_UNBC08075G0001</name>
</gene>
<reference evidence="2" key="1">
    <citation type="submission" date="2013-12" db="EMBL/GenBank/DDBJ databases">
        <title>A Varibaculum cambriense genome reconstructed from a premature infant gut community with otherwise low bacterial novelty that shifts toward anaerobic metabolism during the third week of life.</title>
        <authorList>
            <person name="Brown C.T."/>
            <person name="Sharon I."/>
            <person name="Thomas B.C."/>
            <person name="Castelle C.J."/>
            <person name="Morowitz M.J."/>
            <person name="Banfield J.F."/>
        </authorList>
    </citation>
    <scope>NUCLEOTIDE SEQUENCE</scope>
</reference>
<feature type="domain" description="PHP" evidence="1">
    <location>
        <begin position="2"/>
        <end position="85"/>
    </location>
</feature>
<dbReference type="PANTHER" id="PTHR32294:SF0">
    <property type="entry name" value="DNA POLYMERASE III SUBUNIT ALPHA"/>
    <property type="match status" value="1"/>
</dbReference>
<dbReference type="GO" id="GO:0008408">
    <property type="term" value="F:3'-5' exonuclease activity"/>
    <property type="evidence" value="ECO:0007669"/>
    <property type="project" value="InterPro"/>
</dbReference>
<comment type="caution">
    <text evidence="2">The sequence shown here is derived from an EMBL/GenBank/DDBJ whole genome shotgun (WGS) entry which is preliminary data.</text>
</comment>
<dbReference type="SUPFAM" id="SSF89550">
    <property type="entry name" value="PHP domain-like"/>
    <property type="match status" value="1"/>
</dbReference>
<dbReference type="InterPro" id="IPR004805">
    <property type="entry name" value="DnaE2/DnaE/PolC"/>
</dbReference>
<evidence type="ECO:0000259" key="1">
    <source>
        <dbReference type="Pfam" id="PF02811"/>
    </source>
</evidence>
<dbReference type="AlphaFoldDB" id="W1Y583"/>
<organism evidence="2">
    <name type="scientific">human gut metagenome</name>
    <dbReference type="NCBI Taxonomy" id="408170"/>
    <lineage>
        <taxon>unclassified sequences</taxon>
        <taxon>metagenomes</taxon>
        <taxon>organismal metagenomes</taxon>
    </lineage>
</organism>
<dbReference type="EMBL" id="AZMM01008075">
    <property type="protein sequence ID" value="ETJ37723.1"/>
    <property type="molecule type" value="Genomic_DNA"/>
</dbReference>
<evidence type="ECO:0000313" key="2">
    <source>
        <dbReference type="EMBL" id="ETJ37723.1"/>
    </source>
</evidence>
<sequence length="132" mass="15066">ETKEGYRNLVKIVSKASTEGFNYKPRADRDLLRQYSKGIIALSACIQGEIPQYILQDNMEGAKRSIEWYIETYGKDNFFLEIQNHGLPEEAKAQEELIKLSKEYGLGIVASNDFHYVLKEDADAQDIKVCIS</sequence>